<dbReference type="CDD" id="cd02233">
    <property type="entry name" value="cupin_HNL-like"/>
    <property type="match status" value="1"/>
</dbReference>
<proteinExistence type="predicted"/>
<evidence type="ECO:0000259" key="2">
    <source>
        <dbReference type="Pfam" id="PF07883"/>
    </source>
</evidence>
<evidence type="ECO:0000313" key="4">
    <source>
        <dbReference type="Proteomes" id="UP001501407"/>
    </source>
</evidence>
<dbReference type="InterPro" id="IPR047263">
    <property type="entry name" value="HNL-like_cupin"/>
</dbReference>
<dbReference type="PANTHER" id="PTHR43698">
    <property type="entry name" value="RIBD C-TERMINAL DOMAIN CONTAINING PROTEIN"/>
    <property type="match status" value="1"/>
</dbReference>
<dbReference type="Gene3D" id="2.60.120.10">
    <property type="entry name" value="Jelly Rolls"/>
    <property type="match status" value="1"/>
</dbReference>
<dbReference type="RefSeq" id="WP_241741549.1">
    <property type="nucleotide sequence ID" value="NZ_BAABKZ010000001.1"/>
</dbReference>
<name>A0ABP9LV57_9MICO</name>
<dbReference type="EMBL" id="BAABKZ010000001">
    <property type="protein sequence ID" value="GAA5084358.1"/>
    <property type="molecule type" value="Genomic_DNA"/>
</dbReference>
<organism evidence="3 4">
    <name type="scientific">Microbacterium yannicii</name>
    <dbReference type="NCBI Taxonomy" id="671622"/>
    <lineage>
        <taxon>Bacteria</taxon>
        <taxon>Bacillati</taxon>
        <taxon>Actinomycetota</taxon>
        <taxon>Actinomycetes</taxon>
        <taxon>Micrococcales</taxon>
        <taxon>Microbacteriaceae</taxon>
        <taxon>Microbacterium</taxon>
    </lineage>
</organism>
<feature type="region of interest" description="Disordered" evidence="1">
    <location>
        <begin position="118"/>
        <end position="140"/>
    </location>
</feature>
<keyword evidence="4" id="KW-1185">Reference proteome</keyword>
<dbReference type="SUPFAM" id="SSF51182">
    <property type="entry name" value="RmlC-like cupins"/>
    <property type="match status" value="1"/>
</dbReference>
<dbReference type="InterPro" id="IPR011051">
    <property type="entry name" value="RmlC_Cupin_sf"/>
</dbReference>
<feature type="domain" description="Cupin type-2" evidence="2">
    <location>
        <begin position="41"/>
        <end position="106"/>
    </location>
</feature>
<evidence type="ECO:0000313" key="3">
    <source>
        <dbReference type="EMBL" id="GAA5084358.1"/>
    </source>
</evidence>
<dbReference type="PANTHER" id="PTHR43698:SF1">
    <property type="entry name" value="BLL4564 PROTEIN"/>
    <property type="match status" value="1"/>
</dbReference>
<evidence type="ECO:0000256" key="1">
    <source>
        <dbReference type="SAM" id="MobiDB-lite"/>
    </source>
</evidence>
<feature type="compositionally biased region" description="Basic and acidic residues" evidence="1">
    <location>
        <begin position="131"/>
        <end position="140"/>
    </location>
</feature>
<comment type="caution">
    <text evidence="3">The sequence shown here is derived from an EMBL/GenBank/DDBJ whole genome shotgun (WGS) entry which is preliminary data.</text>
</comment>
<sequence length="140" mass="15651">MSTRMQPKTPTVKGPDEWFTGDVYFNAYYAGEEPSRARLNLVRFTPGAHTAWHTHAVGQTLHVTEGRGYVQSRGEDVIELHPGDTVYTPAGEWHWHGATADDFMCHLAMWEAPATGEPETVWGDKLAPGEYPHRNEESAS</sequence>
<dbReference type="Proteomes" id="UP001501407">
    <property type="component" value="Unassembled WGS sequence"/>
</dbReference>
<protein>
    <submittedName>
        <fullName evidence="3">Cupin domain-containing protein</fullName>
    </submittedName>
</protein>
<accession>A0ABP9LV57</accession>
<dbReference type="InterPro" id="IPR013096">
    <property type="entry name" value="Cupin_2"/>
</dbReference>
<reference evidence="4" key="1">
    <citation type="journal article" date="2019" name="Int. J. Syst. Evol. Microbiol.">
        <title>The Global Catalogue of Microorganisms (GCM) 10K type strain sequencing project: providing services to taxonomists for standard genome sequencing and annotation.</title>
        <authorList>
            <consortium name="The Broad Institute Genomics Platform"/>
            <consortium name="The Broad Institute Genome Sequencing Center for Infectious Disease"/>
            <person name="Wu L."/>
            <person name="Ma J."/>
        </authorList>
    </citation>
    <scope>NUCLEOTIDE SEQUENCE [LARGE SCALE GENOMIC DNA]</scope>
    <source>
        <strain evidence="4">JCM 18959</strain>
    </source>
</reference>
<gene>
    <name evidence="3" type="ORF">GCM10025760_02160</name>
</gene>
<dbReference type="InterPro" id="IPR014710">
    <property type="entry name" value="RmlC-like_jellyroll"/>
</dbReference>
<dbReference type="Pfam" id="PF07883">
    <property type="entry name" value="Cupin_2"/>
    <property type="match status" value="1"/>
</dbReference>